<accession>A0A4V4HEX6</accession>
<reference evidence="2 3" key="1">
    <citation type="journal article" date="2019" name="Nat. Ecol. Evol.">
        <title>Megaphylogeny resolves global patterns of mushroom evolution.</title>
        <authorList>
            <person name="Varga T."/>
            <person name="Krizsan K."/>
            <person name="Foldi C."/>
            <person name="Dima B."/>
            <person name="Sanchez-Garcia M."/>
            <person name="Sanchez-Ramirez S."/>
            <person name="Szollosi G.J."/>
            <person name="Szarkandi J.G."/>
            <person name="Papp V."/>
            <person name="Albert L."/>
            <person name="Andreopoulos W."/>
            <person name="Angelini C."/>
            <person name="Antonin V."/>
            <person name="Barry K.W."/>
            <person name="Bougher N.L."/>
            <person name="Buchanan P."/>
            <person name="Buyck B."/>
            <person name="Bense V."/>
            <person name="Catcheside P."/>
            <person name="Chovatia M."/>
            <person name="Cooper J."/>
            <person name="Damon W."/>
            <person name="Desjardin D."/>
            <person name="Finy P."/>
            <person name="Geml J."/>
            <person name="Haridas S."/>
            <person name="Hughes K."/>
            <person name="Justo A."/>
            <person name="Karasinski D."/>
            <person name="Kautmanova I."/>
            <person name="Kiss B."/>
            <person name="Kocsube S."/>
            <person name="Kotiranta H."/>
            <person name="LaButti K.M."/>
            <person name="Lechner B.E."/>
            <person name="Liimatainen K."/>
            <person name="Lipzen A."/>
            <person name="Lukacs Z."/>
            <person name="Mihaltcheva S."/>
            <person name="Morgado L.N."/>
            <person name="Niskanen T."/>
            <person name="Noordeloos M.E."/>
            <person name="Ohm R.A."/>
            <person name="Ortiz-Santana B."/>
            <person name="Ovrebo C."/>
            <person name="Racz N."/>
            <person name="Riley R."/>
            <person name="Savchenko A."/>
            <person name="Shiryaev A."/>
            <person name="Soop K."/>
            <person name="Spirin V."/>
            <person name="Szebenyi C."/>
            <person name="Tomsovsky M."/>
            <person name="Tulloss R.E."/>
            <person name="Uehling J."/>
            <person name="Grigoriev I.V."/>
            <person name="Vagvolgyi C."/>
            <person name="Papp T."/>
            <person name="Martin F.M."/>
            <person name="Miettinen O."/>
            <person name="Hibbett D.S."/>
            <person name="Nagy L.G."/>
        </authorList>
    </citation>
    <scope>NUCLEOTIDE SEQUENCE [LARGE SCALE GENOMIC DNA]</scope>
    <source>
        <strain evidence="2 3">CBS 962.96</strain>
    </source>
</reference>
<keyword evidence="3" id="KW-1185">Reference proteome</keyword>
<proteinExistence type="predicted"/>
<organism evidence="2 3">
    <name type="scientific">Dendrothele bispora (strain CBS 962.96)</name>
    <dbReference type="NCBI Taxonomy" id="1314807"/>
    <lineage>
        <taxon>Eukaryota</taxon>
        <taxon>Fungi</taxon>
        <taxon>Dikarya</taxon>
        <taxon>Basidiomycota</taxon>
        <taxon>Agaricomycotina</taxon>
        <taxon>Agaricomycetes</taxon>
        <taxon>Agaricomycetidae</taxon>
        <taxon>Agaricales</taxon>
        <taxon>Agaricales incertae sedis</taxon>
        <taxon>Dendrothele</taxon>
    </lineage>
</organism>
<evidence type="ECO:0000256" key="1">
    <source>
        <dbReference type="SAM" id="MobiDB-lite"/>
    </source>
</evidence>
<feature type="compositionally biased region" description="Polar residues" evidence="1">
    <location>
        <begin position="44"/>
        <end position="71"/>
    </location>
</feature>
<gene>
    <name evidence="2" type="ORF">K435DRAFT_862108</name>
</gene>
<dbReference type="Proteomes" id="UP000297245">
    <property type="component" value="Unassembled WGS sequence"/>
</dbReference>
<feature type="compositionally biased region" description="Polar residues" evidence="1">
    <location>
        <begin position="120"/>
        <end position="160"/>
    </location>
</feature>
<sequence>MPKPRAPFSNRPQPPAGTPNLTQHIDAQLANTVAVSFHHYIGSSDGSSHNNQEHSATQSTFQRLPTSSSLHQPSPFPQVSQSPSSQIFSIHPTSQNRSGQSGGAFSGGGSGPRQSIPLVSATNSDYESTFRTTLGAHHQQSQSTTTVPQRSSDPAHNTFTPHEASL</sequence>
<dbReference type="EMBL" id="ML179267">
    <property type="protein sequence ID" value="THU92785.1"/>
    <property type="molecule type" value="Genomic_DNA"/>
</dbReference>
<feature type="compositionally biased region" description="Low complexity" evidence="1">
    <location>
        <begin position="77"/>
        <end position="90"/>
    </location>
</feature>
<feature type="region of interest" description="Disordered" evidence="1">
    <location>
        <begin position="1"/>
        <end position="25"/>
    </location>
</feature>
<evidence type="ECO:0000313" key="2">
    <source>
        <dbReference type="EMBL" id="THU92785.1"/>
    </source>
</evidence>
<name>A0A4V4HEX6_DENBC</name>
<dbReference type="AlphaFoldDB" id="A0A4V4HEX6"/>
<feature type="compositionally biased region" description="Gly residues" evidence="1">
    <location>
        <begin position="100"/>
        <end position="111"/>
    </location>
</feature>
<evidence type="ECO:0000313" key="3">
    <source>
        <dbReference type="Proteomes" id="UP000297245"/>
    </source>
</evidence>
<protein>
    <submittedName>
        <fullName evidence="2">Uncharacterized protein</fullName>
    </submittedName>
</protein>
<feature type="region of interest" description="Disordered" evidence="1">
    <location>
        <begin position="42"/>
        <end position="166"/>
    </location>
</feature>